<dbReference type="PRINTS" id="PR01415">
    <property type="entry name" value="ANKYRIN"/>
</dbReference>
<proteinExistence type="predicted"/>
<comment type="caution">
    <text evidence="6">The sequence shown here is derived from an EMBL/GenBank/DDBJ whole genome shotgun (WGS) entry which is preliminary data.</text>
</comment>
<keyword evidence="1" id="KW-0677">Repeat</keyword>
<feature type="repeat" description="ANK" evidence="3">
    <location>
        <begin position="222"/>
        <end position="254"/>
    </location>
</feature>
<dbReference type="SMART" id="SM00248">
    <property type="entry name" value="ANK"/>
    <property type="match status" value="8"/>
</dbReference>
<dbReference type="PROSITE" id="PS50088">
    <property type="entry name" value="ANK_REPEAT"/>
    <property type="match status" value="6"/>
</dbReference>
<keyword evidence="2 3" id="KW-0040">ANK repeat</keyword>
<dbReference type="InterPro" id="IPR036770">
    <property type="entry name" value="Ankyrin_rpt-contain_sf"/>
</dbReference>
<dbReference type="PANTHER" id="PTHR24201">
    <property type="entry name" value="ANK_REP_REGION DOMAIN-CONTAINING PROTEIN"/>
    <property type="match status" value="1"/>
</dbReference>
<accession>A0ABR0MIA5</accession>
<dbReference type="InterPro" id="IPR002110">
    <property type="entry name" value="Ankyrin_rpt"/>
</dbReference>
<feature type="repeat" description="ANK" evidence="3">
    <location>
        <begin position="475"/>
        <end position="507"/>
    </location>
</feature>
<feature type="chain" id="PRO_5046580639" description="MSP domain-containing protein" evidence="4">
    <location>
        <begin position="18"/>
        <end position="590"/>
    </location>
</feature>
<feature type="repeat" description="ANK" evidence="3">
    <location>
        <begin position="442"/>
        <end position="474"/>
    </location>
</feature>
<dbReference type="SUPFAM" id="SSF49354">
    <property type="entry name" value="PapD-like"/>
    <property type="match status" value="1"/>
</dbReference>
<protein>
    <recommendedName>
        <fullName evidence="5">MSP domain-containing protein</fullName>
    </recommendedName>
</protein>
<dbReference type="InterPro" id="IPR050776">
    <property type="entry name" value="Ank_Repeat/CDKN_Inhibitor"/>
</dbReference>
<name>A0ABR0MIA5_GOSAR</name>
<feature type="domain" description="MSP" evidence="5">
    <location>
        <begin position="49"/>
        <end position="185"/>
    </location>
</feature>
<feature type="signal peptide" evidence="4">
    <location>
        <begin position="1"/>
        <end position="17"/>
    </location>
</feature>
<evidence type="ECO:0000313" key="7">
    <source>
        <dbReference type="Proteomes" id="UP001358586"/>
    </source>
</evidence>
<evidence type="ECO:0000256" key="3">
    <source>
        <dbReference type="PROSITE-ProRule" id="PRU00023"/>
    </source>
</evidence>
<evidence type="ECO:0000256" key="4">
    <source>
        <dbReference type="SAM" id="SignalP"/>
    </source>
</evidence>
<dbReference type="SUPFAM" id="SSF48403">
    <property type="entry name" value="Ankyrin repeat"/>
    <property type="match status" value="1"/>
</dbReference>
<keyword evidence="7" id="KW-1185">Reference proteome</keyword>
<evidence type="ECO:0000313" key="6">
    <source>
        <dbReference type="EMBL" id="KAK5772883.1"/>
    </source>
</evidence>
<feature type="repeat" description="ANK" evidence="3">
    <location>
        <begin position="321"/>
        <end position="353"/>
    </location>
</feature>
<feature type="repeat" description="ANK" evidence="3">
    <location>
        <begin position="288"/>
        <end position="320"/>
    </location>
</feature>
<evidence type="ECO:0000256" key="2">
    <source>
        <dbReference type="ARBA" id="ARBA00023043"/>
    </source>
</evidence>
<organism evidence="6 7">
    <name type="scientific">Gossypium arboreum</name>
    <name type="common">Tree cotton</name>
    <name type="synonym">Gossypium nanking</name>
    <dbReference type="NCBI Taxonomy" id="29729"/>
    <lineage>
        <taxon>Eukaryota</taxon>
        <taxon>Viridiplantae</taxon>
        <taxon>Streptophyta</taxon>
        <taxon>Embryophyta</taxon>
        <taxon>Tracheophyta</taxon>
        <taxon>Spermatophyta</taxon>
        <taxon>Magnoliopsida</taxon>
        <taxon>eudicotyledons</taxon>
        <taxon>Gunneridae</taxon>
        <taxon>Pentapetalae</taxon>
        <taxon>rosids</taxon>
        <taxon>malvids</taxon>
        <taxon>Malvales</taxon>
        <taxon>Malvaceae</taxon>
        <taxon>Malvoideae</taxon>
        <taxon>Gossypium</taxon>
    </lineage>
</organism>
<feature type="repeat" description="ANK" evidence="3">
    <location>
        <begin position="355"/>
        <end position="387"/>
    </location>
</feature>
<dbReference type="PROSITE" id="PS50297">
    <property type="entry name" value="ANK_REP_REGION"/>
    <property type="match status" value="6"/>
</dbReference>
<dbReference type="EMBL" id="JARKNE010000013">
    <property type="protein sequence ID" value="KAK5772883.1"/>
    <property type="molecule type" value="Genomic_DNA"/>
</dbReference>
<dbReference type="PROSITE" id="PS50202">
    <property type="entry name" value="MSP"/>
    <property type="match status" value="1"/>
</dbReference>
<dbReference type="Pfam" id="PF00023">
    <property type="entry name" value="Ank"/>
    <property type="match status" value="1"/>
</dbReference>
<dbReference type="InterPro" id="IPR000535">
    <property type="entry name" value="MSP_dom"/>
</dbReference>
<dbReference type="Gene3D" id="1.25.40.20">
    <property type="entry name" value="Ankyrin repeat-containing domain"/>
    <property type="match status" value="2"/>
</dbReference>
<dbReference type="InterPro" id="IPR008962">
    <property type="entry name" value="PapD-like_sf"/>
</dbReference>
<dbReference type="Gene3D" id="2.60.40.10">
    <property type="entry name" value="Immunoglobulins"/>
    <property type="match status" value="1"/>
</dbReference>
<reference evidence="6 7" key="1">
    <citation type="submission" date="2023-03" db="EMBL/GenBank/DDBJ databases">
        <title>WGS of Gossypium arboreum.</title>
        <authorList>
            <person name="Yu D."/>
        </authorList>
    </citation>
    <scope>NUCLEOTIDE SEQUENCE [LARGE SCALE GENOMIC DNA]</scope>
    <source>
        <tissue evidence="6">Leaf</tissue>
    </source>
</reference>
<evidence type="ECO:0000256" key="1">
    <source>
        <dbReference type="ARBA" id="ARBA00022737"/>
    </source>
</evidence>
<dbReference type="InterPro" id="IPR013783">
    <property type="entry name" value="Ig-like_fold"/>
</dbReference>
<keyword evidence="4" id="KW-0732">Signal</keyword>
<dbReference type="Pfam" id="PF12796">
    <property type="entry name" value="Ank_2"/>
    <property type="match status" value="3"/>
</dbReference>
<gene>
    <name evidence="6" type="ORF">PVK06_049183</name>
</gene>
<evidence type="ECO:0000259" key="5">
    <source>
        <dbReference type="PROSITE" id="PS50202"/>
    </source>
</evidence>
<sequence length="590" mass="64083">MLFKIAASLGLFGGQLCQPMLGSDKGWSKLNTNAVVSLNGSYAATGGATRDADANWLWVFLMLLVRIELGQKCFGELTLRNVMFTMPVAFRLQPVNKGRYTVKPQSGIIVPLGTLTVEIVYHLPPGSFLPDSFPFTDDSFLLHSVVVPGAAMKDSTSSYDAVPNEWFTTRKKQVFIDSGVKIMFVGSPVLVQLVMDGSMDEIREVLERSDPSWRPADSVDSHGQSLLHVAIAQSRPDIVQLLLEFEPDIEFQSRYGSTPLEAASGCGEELIVELLLAHKAIPDRSESSSRGPIHLATIGGYFEVLRLLLLKGANVDALTKDGNTALHLAVENRRRDCTRLLLANGADPSVRNTRDGDTALHVAAGLGDEQMVKLLLQKGVNKDIRNKTGKTAYDVAAEHGHMRLFDALKLGDNFCLAARKGEVRAIQRLIENGAAINGRDQHGWTALHRASFKGRTDAVKILIDKGIDIDSRDEDGYTALHCAVESGHAEVVELLVKKGADVESRANKGVKPLQIADSLHYVGISRILIHGGATTTGGMPRVSAMPDSVPFGNGKIGKEIETKKAPMKRRPTKARAVRGSFDRSLPLAVI</sequence>
<dbReference type="Proteomes" id="UP001358586">
    <property type="component" value="Chromosome 13"/>
</dbReference>